<reference evidence="3" key="1">
    <citation type="submission" date="2015-05" db="EMBL/GenBank/DDBJ databases">
        <authorList>
            <person name="Fogelqvist Johan"/>
        </authorList>
    </citation>
    <scope>NUCLEOTIDE SEQUENCE [LARGE SCALE GENOMIC DNA]</scope>
</reference>
<gene>
    <name evidence="2" type="ORF">BN1723_019954</name>
</gene>
<dbReference type="AlphaFoldDB" id="A0A0G4NIB8"/>
<name>A0A0G4NIB8_VERLO</name>
<organism evidence="2 3">
    <name type="scientific">Verticillium longisporum</name>
    <name type="common">Verticillium dahliae var. longisporum</name>
    <dbReference type="NCBI Taxonomy" id="100787"/>
    <lineage>
        <taxon>Eukaryota</taxon>
        <taxon>Fungi</taxon>
        <taxon>Dikarya</taxon>
        <taxon>Ascomycota</taxon>
        <taxon>Pezizomycotina</taxon>
        <taxon>Sordariomycetes</taxon>
        <taxon>Hypocreomycetidae</taxon>
        <taxon>Glomerellales</taxon>
        <taxon>Plectosphaerellaceae</taxon>
        <taxon>Verticillium</taxon>
    </lineage>
</organism>
<feature type="compositionally biased region" description="Basic residues" evidence="1">
    <location>
        <begin position="43"/>
        <end position="53"/>
    </location>
</feature>
<evidence type="ECO:0000313" key="2">
    <source>
        <dbReference type="EMBL" id="CRK46247.1"/>
    </source>
</evidence>
<evidence type="ECO:0000313" key="3">
    <source>
        <dbReference type="Proteomes" id="UP000045706"/>
    </source>
</evidence>
<dbReference type="EMBL" id="CVQI01035489">
    <property type="protein sequence ID" value="CRK46247.1"/>
    <property type="molecule type" value="Genomic_DNA"/>
</dbReference>
<sequence length="133" mass="15521">LQGSPSPLPQRHGRSRPAAPRHAHGWSPRGHLARHHPQEPRCHPLHRWSRPRWPRQEQGRQGLVRRLRCADCRAEVPGGARHQDGRVPGDDLHPRPRRVPARQRDRPRYPHCQHFWHGAPQPPQDRQGDSRMV</sequence>
<evidence type="ECO:0000256" key="1">
    <source>
        <dbReference type="SAM" id="MobiDB-lite"/>
    </source>
</evidence>
<feature type="non-terminal residue" evidence="2">
    <location>
        <position position="1"/>
    </location>
</feature>
<feature type="non-terminal residue" evidence="2">
    <location>
        <position position="133"/>
    </location>
</feature>
<protein>
    <submittedName>
        <fullName evidence="2">Uncharacterized protein</fullName>
    </submittedName>
</protein>
<feature type="region of interest" description="Disordered" evidence="1">
    <location>
        <begin position="75"/>
        <end position="133"/>
    </location>
</feature>
<feature type="region of interest" description="Disordered" evidence="1">
    <location>
        <begin position="1"/>
        <end position="63"/>
    </location>
</feature>
<proteinExistence type="predicted"/>
<accession>A0A0G4NIB8</accession>
<dbReference type="Proteomes" id="UP000045706">
    <property type="component" value="Unassembled WGS sequence"/>
</dbReference>
<feature type="compositionally biased region" description="Basic and acidic residues" evidence="1">
    <location>
        <begin position="81"/>
        <end position="94"/>
    </location>
</feature>
<feature type="compositionally biased region" description="Basic residues" evidence="1">
    <location>
        <begin position="11"/>
        <end position="24"/>
    </location>
</feature>